<dbReference type="AlphaFoldDB" id="A0A5B7JT17"/>
<gene>
    <name evidence="1" type="ORF">E2C01_095447</name>
</gene>
<organism evidence="1 2">
    <name type="scientific">Portunus trituberculatus</name>
    <name type="common">Swimming crab</name>
    <name type="synonym">Neptunus trituberculatus</name>
    <dbReference type="NCBI Taxonomy" id="210409"/>
    <lineage>
        <taxon>Eukaryota</taxon>
        <taxon>Metazoa</taxon>
        <taxon>Ecdysozoa</taxon>
        <taxon>Arthropoda</taxon>
        <taxon>Crustacea</taxon>
        <taxon>Multicrustacea</taxon>
        <taxon>Malacostraca</taxon>
        <taxon>Eumalacostraca</taxon>
        <taxon>Eucarida</taxon>
        <taxon>Decapoda</taxon>
        <taxon>Pleocyemata</taxon>
        <taxon>Brachyura</taxon>
        <taxon>Eubrachyura</taxon>
        <taxon>Portunoidea</taxon>
        <taxon>Portunidae</taxon>
        <taxon>Portuninae</taxon>
        <taxon>Portunus</taxon>
    </lineage>
</organism>
<evidence type="ECO:0000313" key="2">
    <source>
        <dbReference type="Proteomes" id="UP000324222"/>
    </source>
</evidence>
<sequence>MRSAVWSPDFVAFLRDALGTTAYQLAASFPPPLPCTGVHRRHILPCLMTGCSGITTPLCPYPASCRVPRISHHLLYGGVHRGHILPCLIQACIWVTLSHASCRRVKGQFPPPCLAPGCSEVISSTVEARGKKLPV</sequence>
<dbReference type="Proteomes" id="UP000324222">
    <property type="component" value="Unassembled WGS sequence"/>
</dbReference>
<evidence type="ECO:0000313" key="1">
    <source>
        <dbReference type="EMBL" id="MPD00001.1"/>
    </source>
</evidence>
<keyword evidence="2" id="KW-1185">Reference proteome</keyword>
<name>A0A5B7JT17_PORTR</name>
<comment type="caution">
    <text evidence="1">The sequence shown here is derived from an EMBL/GenBank/DDBJ whole genome shotgun (WGS) entry which is preliminary data.</text>
</comment>
<accession>A0A5B7JT17</accession>
<dbReference type="EMBL" id="VSRR010120906">
    <property type="protein sequence ID" value="MPD00001.1"/>
    <property type="molecule type" value="Genomic_DNA"/>
</dbReference>
<protein>
    <submittedName>
        <fullName evidence="1">Uncharacterized protein</fullName>
    </submittedName>
</protein>
<reference evidence="1 2" key="1">
    <citation type="submission" date="2019-05" db="EMBL/GenBank/DDBJ databases">
        <title>Another draft genome of Portunus trituberculatus and its Hox gene families provides insights of decapod evolution.</title>
        <authorList>
            <person name="Jeong J.-H."/>
            <person name="Song I."/>
            <person name="Kim S."/>
            <person name="Choi T."/>
            <person name="Kim D."/>
            <person name="Ryu S."/>
            <person name="Kim W."/>
        </authorList>
    </citation>
    <scope>NUCLEOTIDE SEQUENCE [LARGE SCALE GENOMIC DNA]</scope>
    <source>
        <tissue evidence="1">Muscle</tissue>
    </source>
</reference>
<proteinExistence type="predicted"/>